<dbReference type="InterPro" id="IPR020895">
    <property type="entry name" value="Frataxin_CS"/>
</dbReference>
<dbReference type="AlphaFoldDB" id="A4TWJ1"/>
<dbReference type="GO" id="GO:0051537">
    <property type="term" value="F:2 iron, 2 sulfur cluster binding"/>
    <property type="evidence" value="ECO:0007669"/>
    <property type="project" value="TreeGrafter"/>
</dbReference>
<dbReference type="PROSITE" id="PS50810">
    <property type="entry name" value="FRATAXIN_2"/>
    <property type="match status" value="1"/>
</dbReference>
<dbReference type="PANTHER" id="PTHR16821:SF2">
    <property type="entry name" value="FRATAXIN, MITOCHONDRIAL"/>
    <property type="match status" value="1"/>
</dbReference>
<evidence type="ECO:0000256" key="4">
    <source>
        <dbReference type="HAMAP-Rule" id="MF_00142"/>
    </source>
</evidence>
<evidence type="ECO:0000256" key="1">
    <source>
        <dbReference type="ARBA" id="ARBA00008183"/>
    </source>
</evidence>
<dbReference type="GO" id="GO:0006879">
    <property type="term" value="P:intracellular iron ion homeostasis"/>
    <property type="evidence" value="ECO:0007669"/>
    <property type="project" value="TreeGrafter"/>
</dbReference>
<dbReference type="InterPro" id="IPR002908">
    <property type="entry name" value="Frataxin/CyaY"/>
</dbReference>
<comment type="function">
    <text evidence="4">Involved in iron-sulfur (Fe-S) cluster assembly. May act as a regulator of Fe-S biogenesis.</text>
</comment>
<keyword evidence="2 4" id="KW-0479">Metal-binding</keyword>
<gene>
    <name evidence="4" type="primary">cyaY</name>
    <name evidence="5" type="ORF">MGR_0772</name>
</gene>
<dbReference type="PANTHER" id="PTHR16821">
    <property type="entry name" value="FRATAXIN"/>
    <property type="match status" value="1"/>
</dbReference>
<dbReference type="RefSeq" id="WP_024079157.1">
    <property type="nucleotide sequence ID" value="NZ_CP027527.1"/>
</dbReference>
<accession>A4TWJ1</accession>
<dbReference type="GO" id="GO:0005737">
    <property type="term" value="C:cytoplasm"/>
    <property type="evidence" value="ECO:0007669"/>
    <property type="project" value="UniProtKB-ARBA"/>
</dbReference>
<reference evidence="5" key="1">
    <citation type="journal article" date="2007" name="J. Bacteriol.">
        <title>Comparative genome analysis of four magnetotactic bacteria reveals a complex set of group-specific genes implicated in magnetosome biomineralization and function.</title>
        <authorList>
            <person name="Richter M."/>
            <person name="Kube M."/>
            <person name="Bazylinski D.A."/>
            <person name="Lombardot T."/>
            <person name="Gloeckner F.O."/>
            <person name="Reinhardt R."/>
            <person name="Schueler D."/>
        </authorList>
    </citation>
    <scope>NUCLEOTIDE SEQUENCE</scope>
    <source>
        <strain evidence="5">MSR-1</strain>
    </source>
</reference>
<protein>
    <recommendedName>
        <fullName evidence="4">Iron-sulfur cluster assembly protein CyaY</fullName>
    </recommendedName>
</protein>
<dbReference type="Gene3D" id="3.30.920.10">
    <property type="entry name" value="Frataxin/CyaY"/>
    <property type="match status" value="1"/>
</dbReference>
<dbReference type="GO" id="GO:0034986">
    <property type="term" value="F:iron chaperone activity"/>
    <property type="evidence" value="ECO:0007669"/>
    <property type="project" value="TreeGrafter"/>
</dbReference>
<dbReference type="InterPro" id="IPR047584">
    <property type="entry name" value="CyaY"/>
</dbReference>
<dbReference type="PROSITE" id="PS01344">
    <property type="entry name" value="FRATAXIN_1"/>
    <property type="match status" value="1"/>
</dbReference>
<dbReference type="NCBIfam" id="TIGR03421">
    <property type="entry name" value="FeS_CyaY"/>
    <property type="match status" value="1"/>
</dbReference>
<dbReference type="HAMAP" id="MF_00142">
    <property type="entry name" value="CyaY"/>
    <property type="match status" value="1"/>
</dbReference>
<name>A4TWJ1_9PROT</name>
<proteinExistence type="inferred from homology"/>
<comment type="similarity">
    <text evidence="1 4">Belongs to the frataxin family.</text>
</comment>
<dbReference type="GO" id="GO:0008198">
    <property type="term" value="F:ferrous iron binding"/>
    <property type="evidence" value="ECO:0007669"/>
    <property type="project" value="TreeGrafter"/>
</dbReference>
<dbReference type="GO" id="GO:0008199">
    <property type="term" value="F:ferric iron binding"/>
    <property type="evidence" value="ECO:0007669"/>
    <property type="project" value="InterPro"/>
</dbReference>
<dbReference type="InterPro" id="IPR036524">
    <property type="entry name" value="Frataxin/CyaY_sf"/>
</dbReference>
<sequence>MSVEESRFTAAADEFLSRAADLIDDALGDDIDAELQGGILTLSLETGGQYVINKHTPNRQIWMSSPASGASHYDFADGQWLSTRDPSKTLPTVLAAELNAKFGVTLAF</sequence>
<keyword evidence="3 4" id="KW-0408">Iron</keyword>
<dbReference type="SUPFAM" id="SSF55387">
    <property type="entry name" value="Frataxin/Nqo15-like"/>
    <property type="match status" value="1"/>
</dbReference>
<dbReference type="EMBL" id="CU459003">
    <property type="protein sequence ID" value="CAM74998.1"/>
    <property type="molecule type" value="Genomic_DNA"/>
</dbReference>
<evidence type="ECO:0000313" key="5">
    <source>
        <dbReference type="EMBL" id="CAM74998.1"/>
    </source>
</evidence>
<evidence type="ECO:0000256" key="2">
    <source>
        <dbReference type="ARBA" id="ARBA00022723"/>
    </source>
</evidence>
<dbReference type="GO" id="GO:0004322">
    <property type="term" value="F:ferroxidase activity"/>
    <property type="evidence" value="ECO:0007669"/>
    <property type="project" value="TreeGrafter"/>
</dbReference>
<dbReference type="Pfam" id="PF01491">
    <property type="entry name" value="Frataxin_Cyay"/>
    <property type="match status" value="1"/>
</dbReference>
<dbReference type="GO" id="GO:0016226">
    <property type="term" value="P:iron-sulfur cluster assembly"/>
    <property type="evidence" value="ECO:0007669"/>
    <property type="project" value="UniProtKB-UniRule"/>
</dbReference>
<dbReference type="SMART" id="SM01219">
    <property type="entry name" value="Frataxin_Cyay"/>
    <property type="match status" value="1"/>
</dbReference>
<evidence type="ECO:0000256" key="3">
    <source>
        <dbReference type="ARBA" id="ARBA00023004"/>
    </source>
</evidence>
<organism evidence="5">
    <name type="scientific">Magnetospirillum gryphiswaldense</name>
    <dbReference type="NCBI Taxonomy" id="55518"/>
    <lineage>
        <taxon>Bacteria</taxon>
        <taxon>Pseudomonadati</taxon>
        <taxon>Pseudomonadota</taxon>
        <taxon>Alphaproteobacteria</taxon>
        <taxon>Rhodospirillales</taxon>
        <taxon>Rhodospirillaceae</taxon>
        <taxon>Magnetospirillum</taxon>
    </lineage>
</organism>